<evidence type="ECO:0000313" key="2">
    <source>
        <dbReference type="EMBL" id="TCO40851.1"/>
    </source>
</evidence>
<keyword evidence="3" id="KW-1185">Reference proteome</keyword>
<dbReference type="AlphaFoldDB" id="A0A4R2I8X4"/>
<dbReference type="EMBL" id="SLWQ01000004">
    <property type="protein sequence ID" value="TCO40851.1"/>
    <property type="molecule type" value="Genomic_DNA"/>
</dbReference>
<comment type="caution">
    <text evidence="2">The sequence shown here is derived from an EMBL/GenBank/DDBJ whole genome shotgun (WGS) entry which is preliminary data.</text>
</comment>
<gene>
    <name evidence="2" type="ORF">EV148_104214</name>
</gene>
<reference evidence="2 3" key="1">
    <citation type="journal article" date="2015" name="Stand. Genomic Sci.">
        <title>Genomic Encyclopedia of Bacterial and Archaeal Type Strains, Phase III: the genomes of soil and plant-associated and newly described type strains.</title>
        <authorList>
            <person name="Whitman W.B."/>
            <person name="Woyke T."/>
            <person name="Klenk H.P."/>
            <person name="Zhou Y."/>
            <person name="Lilburn T.G."/>
            <person name="Beck B.J."/>
            <person name="De Vos P."/>
            <person name="Vandamme P."/>
            <person name="Eisen J.A."/>
            <person name="Garrity G."/>
            <person name="Hugenholtz P."/>
            <person name="Kyrpides N.C."/>
        </authorList>
    </citation>
    <scope>NUCLEOTIDE SEQUENCE [LARGE SCALE GENOMIC DNA]</scope>
    <source>
        <strain evidence="2 3">A3</strain>
    </source>
</reference>
<evidence type="ECO:0000259" key="1">
    <source>
        <dbReference type="Pfam" id="PF10091"/>
    </source>
</evidence>
<dbReference type="Gene3D" id="1.50.10.140">
    <property type="match status" value="1"/>
</dbReference>
<dbReference type="Pfam" id="PF10091">
    <property type="entry name" value="Glycoamylase"/>
    <property type="match status" value="1"/>
</dbReference>
<dbReference type="PIRSF" id="PIRSF028431">
    <property type="entry name" value="UCP028431"/>
    <property type="match status" value="1"/>
</dbReference>
<organism evidence="2 3">
    <name type="scientific">Dokdonella fugitiva</name>
    <dbReference type="NCBI Taxonomy" id="328517"/>
    <lineage>
        <taxon>Bacteria</taxon>
        <taxon>Pseudomonadati</taxon>
        <taxon>Pseudomonadota</taxon>
        <taxon>Gammaproteobacteria</taxon>
        <taxon>Lysobacterales</taxon>
        <taxon>Rhodanobacteraceae</taxon>
        <taxon>Dokdonella</taxon>
    </lineage>
</organism>
<dbReference type="InterPro" id="IPR019282">
    <property type="entry name" value="Glycoamylase-like_cons_dom"/>
</dbReference>
<sequence length="524" mass="58618">MPDDPGGAGLANHNLMPNLGKPMKFMPRFGRLAAFAALLSFAFVASPGRALDEGAWSSRSKQDRALLEDVEQRTFAFFKDSANTANGQVPDHWPDDHGGDYFSSIASVGFGLTAYGIGAERGWMTRGEAVKRTLATLRFFHDAPQGEQPDATGYKGFYYHFLDMQSGRRYHSAKWVELSTIDTTLLLGGVLFAQSYYDRDTRDEREIRRLAEAIYARVDWNWASPRAPAVAMGWTPEAGFIHADWRGYNEAMLLYVLALGSPTHAVEPAAWSEWTATYDHTWGTFQGQQHLGFAPLFGHQYSHVWIDFRGIRDEYMRAHDLDYFENSKRATLAQREYAIHNPLQWKGYGKDVWGLTACNGPRKDIRIGEIDRYASDPKPFHGYIARGAGLFGTIDDGTIAPTAATSSIAFAPDIVIPAIRAMRERDGGVLYTRYGFVDAFNPSFDYADRPLRTGRVVEGVGWVDTLYLGIDQGPIVAMIENYRSGFVWNVMRKNPHIRRGLARAGFIGGWLAHDAPQGRTTGKE</sequence>
<feature type="domain" description="Glycoamylase-like" evidence="1">
    <location>
        <begin position="244"/>
        <end position="495"/>
    </location>
</feature>
<dbReference type="InterPro" id="IPR016883">
    <property type="entry name" value="UCP028431"/>
</dbReference>
<proteinExistence type="predicted"/>
<name>A0A4R2I8X4_9GAMM</name>
<protein>
    <recommendedName>
        <fullName evidence="1">Glycoamylase-like domain-containing protein</fullName>
    </recommendedName>
</protein>
<accession>A0A4R2I8X4</accession>
<dbReference type="Proteomes" id="UP000294862">
    <property type="component" value="Unassembled WGS sequence"/>
</dbReference>
<evidence type="ECO:0000313" key="3">
    <source>
        <dbReference type="Proteomes" id="UP000294862"/>
    </source>
</evidence>